<evidence type="ECO:0000313" key="4">
    <source>
        <dbReference type="EMBL" id="KAK4800174.1"/>
    </source>
</evidence>
<feature type="compositionally biased region" description="Basic and acidic residues" evidence="2">
    <location>
        <begin position="270"/>
        <end position="280"/>
    </location>
</feature>
<dbReference type="InterPro" id="IPR006577">
    <property type="entry name" value="UAS"/>
</dbReference>
<dbReference type="EMBL" id="JAXQNO010000004">
    <property type="protein sequence ID" value="KAK4800174.1"/>
    <property type="molecule type" value="Genomic_DNA"/>
</dbReference>
<dbReference type="PANTHER" id="PTHR23322">
    <property type="entry name" value="FAS-ASSOCIATED PROTEIN"/>
    <property type="match status" value="1"/>
</dbReference>
<dbReference type="InterPro" id="IPR029071">
    <property type="entry name" value="Ubiquitin-like_domsf"/>
</dbReference>
<dbReference type="CDD" id="cd02958">
    <property type="entry name" value="UAS"/>
    <property type="match status" value="1"/>
</dbReference>
<dbReference type="PROSITE" id="PS50033">
    <property type="entry name" value="UBX"/>
    <property type="match status" value="1"/>
</dbReference>
<feature type="compositionally biased region" description="Polar residues" evidence="2">
    <location>
        <begin position="292"/>
        <end position="301"/>
    </location>
</feature>
<dbReference type="GO" id="GO:0036503">
    <property type="term" value="P:ERAD pathway"/>
    <property type="evidence" value="ECO:0007669"/>
    <property type="project" value="TreeGrafter"/>
</dbReference>
<dbReference type="GO" id="GO:0005783">
    <property type="term" value="C:endoplasmic reticulum"/>
    <property type="evidence" value="ECO:0007669"/>
    <property type="project" value="TreeGrafter"/>
</dbReference>
<dbReference type="SMART" id="SM00594">
    <property type="entry name" value="UAS"/>
    <property type="match status" value="1"/>
</dbReference>
<keyword evidence="1" id="KW-0833">Ubl conjugation pathway</keyword>
<dbReference type="InterPro" id="IPR001012">
    <property type="entry name" value="UBX_dom"/>
</dbReference>
<dbReference type="GO" id="GO:0043130">
    <property type="term" value="F:ubiquitin binding"/>
    <property type="evidence" value="ECO:0007669"/>
    <property type="project" value="TreeGrafter"/>
</dbReference>
<evidence type="ECO:0000256" key="2">
    <source>
        <dbReference type="SAM" id="MobiDB-lite"/>
    </source>
</evidence>
<dbReference type="SMART" id="SM00166">
    <property type="entry name" value="UBX"/>
    <property type="match status" value="1"/>
</dbReference>
<sequence length="378" mass="42638">MSSSWRETTGGTGEATSREIVRRMVSLPRSVMGEFSRAMSHGMDLMGIGTPRRTSLPINFQAHSPEGHLISVPEEWAFLSTFEQQHGTIHPFFYACRLTEALKIAEQDRKFLFLYLHLNDHPFTPSFCRQTLCSELVVQFLDANFICWGGFADRGEGSQMATTLQPTSFPFCALVAPAPGNSIAILRQMEGPISPSELVEILQGTLEEQGPAFGLGSSRYEREEKIRANRRLREEQDAAYHAALQMDKDKELKKRPQTRDIGHKPAPAETTRKQFEKPREIQTATDSHKRLPTSQGKNSQTTQILIRFPDGKKREQSFLWSDELRSVCRYIDSLGLPGIGSYRLVTNFPRKALGVDQMGMTLRDAGLYPRASLFLEPL</sequence>
<gene>
    <name evidence="4" type="ORF">SAY86_025539</name>
</gene>
<dbReference type="Gene3D" id="3.10.20.90">
    <property type="entry name" value="Phosphatidylinositol 3-kinase Catalytic Subunit, Chain A, domain 1"/>
    <property type="match status" value="1"/>
</dbReference>
<keyword evidence="5" id="KW-1185">Reference proteome</keyword>
<dbReference type="Proteomes" id="UP001346149">
    <property type="component" value="Unassembled WGS sequence"/>
</dbReference>
<feature type="compositionally biased region" description="Basic and acidic residues" evidence="2">
    <location>
        <begin position="249"/>
        <end position="263"/>
    </location>
</feature>
<organism evidence="4 5">
    <name type="scientific">Trapa natans</name>
    <name type="common">Water chestnut</name>
    <dbReference type="NCBI Taxonomy" id="22666"/>
    <lineage>
        <taxon>Eukaryota</taxon>
        <taxon>Viridiplantae</taxon>
        <taxon>Streptophyta</taxon>
        <taxon>Embryophyta</taxon>
        <taxon>Tracheophyta</taxon>
        <taxon>Spermatophyta</taxon>
        <taxon>Magnoliopsida</taxon>
        <taxon>eudicotyledons</taxon>
        <taxon>Gunneridae</taxon>
        <taxon>Pentapetalae</taxon>
        <taxon>rosids</taxon>
        <taxon>malvids</taxon>
        <taxon>Myrtales</taxon>
        <taxon>Lythraceae</taxon>
        <taxon>Trapa</taxon>
    </lineage>
</organism>
<dbReference type="Pfam" id="PF00789">
    <property type="entry name" value="UBX"/>
    <property type="match status" value="1"/>
</dbReference>
<evidence type="ECO:0000313" key="5">
    <source>
        <dbReference type="Proteomes" id="UP001346149"/>
    </source>
</evidence>
<dbReference type="CDD" id="cd01767">
    <property type="entry name" value="UBX"/>
    <property type="match status" value="1"/>
</dbReference>
<dbReference type="InterPro" id="IPR036249">
    <property type="entry name" value="Thioredoxin-like_sf"/>
</dbReference>
<evidence type="ECO:0000256" key="1">
    <source>
        <dbReference type="ARBA" id="ARBA00022786"/>
    </source>
</evidence>
<feature type="domain" description="UBX" evidence="3">
    <location>
        <begin position="297"/>
        <end position="375"/>
    </location>
</feature>
<dbReference type="InterPro" id="IPR050730">
    <property type="entry name" value="UBX_domain-protein"/>
</dbReference>
<proteinExistence type="predicted"/>
<feature type="region of interest" description="Disordered" evidence="2">
    <location>
        <begin position="249"/>
        <end position="301"/>
    </location>
</feature>
<dbReference type="SUPFAM" id="SSF54236">
    <property type="entry name" value="Ubiquitin-like"/>
    <property type="match status" value="1"/>
</dbReference>
<dbReference type="InterPro" id="IPR049483">
    <property type="entry name" value="FAF1_2-like_UAS"/>
</dbReference>
<protein>
    <recommendedName>
        <fullName evidence="3">UBX domain-containing protein</fullName>
    </recommendedName>
</protein>
<accession>A0AAN7M8G1</accession>
<dbReference type="Pfam" id="PF21021">
    <property type="entry name" value="FAF1"/>
    <property type="match status" value="1"/>
</dbReference>
<name>A0AAN7M8G1_TRANT</name>
<evidence type="ECO:0000259" key="3">
    <source>
        <dbReference type="PROSITE" id="PS50033"/>
    </source>
</evidence>
<dbReference type="PANTHER" id="PTHR23322:SF71">
    <property type="entry name" value="UBIQUITIN-ASSOCIATED (UBA) PROTEIN-RELATED"/>
    <property type="match status" value="1"/>
</dbReference>
<dbReference type="AlphaFoldDB" id="A0AAN7M8G1"/>
<dbReference type="SUPFAM" id="SSF52833">
    <property type="entry name" value="Thioredoxin-like"/>
    <property type="match status" value="1"/>
</dbReference>
<comment type="caution">
    <text evidence="4">The sequence shown here is derived from an EMBL/GenBank/DDBJ whole genome shotgun (WGS) entry which is preliminary data.</text>
</comment>
<dbReference type="Gene3D" id="3.40.30.10">
    <property type="entry name" value="Glutaredoxin"/>
    <property type="match status" value="1"/>
</dbReference>
<reference evidence="4 5" key="1">
    <citation type="journal article" date="2023" name="Hortic Res">
        <title>Pangenome of water caltrop reveals structural variations and asymmetric subgenome divergence after allopolyploidization.</title>
        <authorList>
            <person name="Zhang X."/>
            <person name="Chen Y."/>
            <person name="Wang L."/>
            <person name="Yuan Y."/>
            <person name="Fang M."/>
            <person name="Shi L."/>
            <person name="Lu R."/>
            <person name="Comes H.P."/>
            <person name="Ma Y."/>
            <person name="Chen Y."/>
            <person name="Huang G."/>
            <person name="Zhou Y."/>
            <person name="Zheng Z."/>
            <person name="Qiu Y."/>
        </authorList>
    </citation>
    <scope>NUCLEOTIDE SEQUENCE [LARGE SCALE GENOMIC DNA]</scope>
    <source>
        <strain evidence="4">F231</strain>
    </source>
</reference>